<organism evidence="3 4">
    <name type="scientific">Polyporus arcularius HHB13444</name>
    <dbReference type="NCBI Taxonomy" id="1314778"/>
    <lineage>
        <taxon>Eukaryota</taxon>
        <taxon>Fungi</taxon>
        <taxon>Dikarya</taxon>
        <taxon>Basidiomycota</taxon>
        <taxon>Agaricomycotina</taxon>
        <taxon>Agaricomycetes</taxon>
        <taxon>Polyporales</taxon>
        <taxon>Polyporaceae</taxon>
        <taxon>Polyporus</taxon>
    </lineage>
</organism>
<feature type="region of interest" description="Disordered" evidence="1">
    <location>
        <begin position="712"/>
        <end position="732"/>
    </location>
</feature>
<dbReference type="Pfam" id="PF01979">
    <property type="entry name" value="Amidohydro_1"/>
    <property type="match status" value="1"/>
</dbReference>
<feature type="compositionally biased region" description="Low complexity" evidence="1">
    <location>
        <begin position="712"/>
        <end position="723"/>
    </location>
</feature>
<dbReference type="InterPro" id="IPR006680">
    <property type="entry name" value="Amidohydro-rel"/>
</dbReference>
<gene>
    <name evidence="3" type="ORF">K466DRAFT_485469</name>
</gene>
<dbReference type="SUPFAM" id="SSF51338">
    <property type="entry name" value="Composite domain of metallo-dependent hydrolases"/>
    <property type="match status" value="1"/>
</dbReference>
<feature type="region of interest" description="Disordered" evidence="1">
    <location>
        <begin position="799"/>
        <end position="828"/>
    </location>
</feature>
<dbReference type="Proteomes" id="UP000308197">
    <property type="component" value="Unassembled WGS sequence"/>
</dbReference>
<evidence type="ECO:0000259" key="2">
    <source>
        <dbReference type="Pfam" id="PF01979"/>
    </source>
</evidence>
<evidence type="ECO:0000256" key="1">
    <source>
        <dbReference type="SAM" id="MobiDB-lite"/>
    </source>
</evidence>
<feature type="compositionally biased region" description="Acidic residues" evidence="1">
    <location>
        <begin position="529"/>
        <end position="547"/>
    </location>
</feature>
<proteinExistence type="predicted"/>
<dbReference type="InterPro" id="IPR011059">
    <property type="entry name" value="Metal-dep_hydrolase_composite"/>
</dbReference>
<dbReference type="PANTHER" id="PTHR43135">
    <property type="entry name" value="ALPHA-D-RIBOSE 1-METHYLPHOSPHONATE 5-TRIPHOSPHATE DIPHOSPHATASE"/>
    <property type="match status" value="1"/>
</dbReference>
<reference evidence="3 4" key="1">
    <citation type="journal article" date="2019" name="Nat. Ecol. Evol.">
        <title>Megaphylogeny resolves global patterns of mushroom evolution.</title>
        <authorList>
            <person name="Varga T."/>
            <person name="Krizsan K."/>
            <person name="Foldi C."/>
            <person name="Dima B."/>
            <person name="Sanchez-Garcia M."/>
            <person name="Sanchez-Ramirez S."/>
            <person name="Szollosi G.J."/>
            <person name="Szarkandi J.G."/>
            <person name="Papp V."/>
            <person name="Albert L."/>
            <person name="Andreopoulos W."/>
            <person name="Angelini C."/>
            <person name="Antonin V."/>
            <person name="Barry K.W."/>
            <person name="Bougher N.L."/>
            <person name="Buchanan P."/>
            <person name="Buyck B."/>
            <person name="Bense V."/>
            <person name="Catcheside P."/>
            <person name="Chovatia M."/>
            <person name="Cooper J."/>
            <person name="Damon W."/>
            <person name="Desjardin D."/>
            <person name="Finy P."/>
            <person name="Geml J."/>
            <person name="Haridas S."/>
            <person name="Hughes K."/>
            <person name="Justo A."/>
            <person name="Karasinski D."/>
            <person name="Kautmanova I."/>
            <person name="Kiss B."/>
            <person name="Kocsube S."/>
            <person name="Kotiranta H."/>
            <person name="LaButti K.M."/>
            <person name="Lechner B.E."/>
            <person name="Liimatainen K."/>
            <person name="Lipzen A."/>
            <person name="Lukacs Z."/>
            <person name="Mihaltcheva S."/>
            <person name="Morgado L.N."/>
            <person name="Niskanen T."/>
            <person name="Noordeloos M.E."/>
            <person name="Ohm R.A."/>
            <person name="Ortiz-Santana B."/>
            <person name="Ovrebo C."/>
            <person name="Racz N."/>
            <person name="Riley R."/>
            <person name="Savchenko A."/>
            <person name="Shiryaev A."/>
            <person name="Soop K."/>
            <person name="Spirin V."/>
            <person name="Szebenyi C."/>
            <person name="Tomsovsky M."/>
            <person name="Tulloss R.E."/>
            <person name="Uehling J."/>
            <person name="Grigoriev I.V."/>
            <person name="Vagvolgyi C."/>
            <person name="Papp T."/>
            <person name="Martin F.M."/>
            <person name="Miettinen O."/>
            <person name="Hibbett D.S."/>
            <person name="Nagy L.G."/>
        </authorList>
    </citation>
    <scope>NUCLEOTIDE SEQUENCE [LARGE SCALE GENOMIC DNA]</scope>
    <source>
        <strain evidence="3 4">HHB13444</strain>
    </source>
</reference>
<dbReference type="InterPro" id="IPR032466">
    <property type="entry name" value="Metal_Hydrolase"/>
</dbReference>
<feature type="compositionally biased region" description="Low complexity" evidence="1">
    <location>
        <begin position="807"/>
        <end position="816"/>
    </location>
</feature>
<name>A0A5C3PLX0_9APHY</name>
<feature type="region of interest" description="Disordered" evidence="1">
    <location>
        <begin position="526"/>
        <end position="560"/>
    </location>
</feature>
<dbReference type="Gene3D" id="2.30.40.10">
    <property type="entry name" value="Urease, subunit C, domain 1"/>
    <property type="match status" value="1"/>
</dbReference>
<dbReference type="PANTHER" id="PTHR43135:SF3">
    <property type="entry name" value="ALPHA-D-RIBOSE 1-METHYLPHOSPHONATE 5-TRIPHOSPHATE DIPHOSPHATASE"/>
    <property type="match status" value="1"/>
</dbReference>
<dbReference type="InParanoid" id="A0A5C3PLX0"/>
<dbReference type="GO" id="GO:0016810">
    <property type="term" value="F:hydrolase activity, acting on carbon-nitrogen (but not peptide) bonds"/>
    <property type="evidence" value="ECO:0007669"/>
    <property type="project" value="InterPro"/>
</dbReference>
<dbReference type="Gene3D" id="3.20.20.140">
    <property type="entry name" value="Metal-dependent hydrolases"/>
    <property type="match status" value="1"/>
</dbReference>
<evidence type="ECO:0000313" key="4">
    <source>
        <dbReference type="Proteomes" id="UP000308197"/>
    </source>
</evidence>
<dbReference type="InterPro" id="IPR051781">
    <property type="entry name" value="Metallo-dep_Hydrolase"/>
</dbReference>
<dbReference type="SUPFAM" id="SSF51556">
    <property type="entry name" value="Metallo-dependent hydrolases"/>
    <property type="match status" value="1"/>
</dbReference>
<keyword evidence="4" id="KW-1185">Reference proteome</keyword>
<protein>
    <recommendedName>
        <fullName evidence="2">Amidohydrolase-related domain-containing protein</fullName>
    </recommendedName>
</protein>
<sequence>MASYPQHASPFCARLPPDVILAVAFHLATVEPLGPPRHLPALLLTCRYIADILDTHRKALYARIFRATYDTGAALRRLGHTTLTNSALAFQLVKQTRALKRLRHGSLDSDNLLSDLWTAYLMFLENDGRNYRHLIHYARVDSLVDRFMETRLWARRMHAGTGWPLDITPNALVVWMLWFTMTPERLQAMVPDQRTRFMDLLRPFAIAPLQYSPFYAPDNHFDFPIHGSLRDNSQFPEGSAFANFPQYREPSMVMERVIHYGQQLTIMSPSVGLGGKLTFLMLAEAVPYDPPSVLPIDRLHADPADGVRPTQADFIEWASIRGVQLYEPSPDAHPSEEQRLEDACSGHKQLVSASSRFDNDWNRLTGCVDPYRDLPPKGVVYTFGSIAGMFAGRMQIPEFFKYRDLINAPNMPELADFPSLAEVPVYVLFREHHCVSPTVPVPTGGTRPGFDDGVLNAYLPKTFDCQHVGNQLRITIPGVLNQPARYEDYVEGKPSPHDPSKCRACMMHAYREEVELRERVAARTKAAEMELDETDDVVEDDEDDAMDDSGPRERRDSAASQGSHFSYFYGDLNDPENVLRSRDMMLEHDPDTEALLEEMMSDGLSDYYEDDPFTRDCTGVEDIIITGETLPRHGEAWHHYRFYGRVRQWDGLIVLVRVPTHFPGAGKTIFRGYVVGNRNFVGSWRSYADNIEAIPVEGPFALSRIEERAASSAAAPRLPAPASTDAPAPVESLRSSFPVRRCGQRILTMDAQQRSSIVHPPTHLVVLTSEPGCRVDDLPGPGTPLRSGVAGEMSAVAQSEVQRSRSRGGSPSLSPSMHIPPGRQIAKTDMDTNRNVDVDGERLVKIYAGKLFDPDTLQLLPQRVVTVSQDSGLILDVRPYAGDEAQDVDFAGEDAVDLRAATVLPGLVDVHVHMFLHAYAERSWDDQLTQETLVERTVRATVHARRTLMAGYTAVRDLGTEGAEDADLQLRKCLSGPNPLIPGPRYFCANRAIITSGTYGPKSSLHPHQDGVEGVTGAQFADGEAECIKAVRRQVGAGADWIKVASILPNYRPRGRMADVNKKIPAVSIQTFSSSELQTLTSTARQLGVKVAAHAMTWRAELLPENGGFDTIEHGTDMPDELVDSVAKSNVIWVPTLSVIYATDTAKTPGGRWDATARNFQKALQKGVTNIACGGDTGPFPHGDNALEMKLMVQLGADWRLVLRWATLGGWQAIRSMAWEGREGAERLARVAELQEDARAVGDNEVPFGAIRRGFAADIVATSGDLEDDFASAVDKSSIVFVMKGGKVFKRDGRETV</sequence>
<evidence type="ECO:0000313" key="3">
    <source>
        <dbReference type="EMBL" id="TFK90067.1"/>
    </source>
</evidence>
<dbReference type="STRING" id="1314778.A0A5C3PLX0"/>
<feature type="domain" description="Amidohydrolase-related" evidence="2">
    <location>
        <begin position="902"/>
        <end position="1214"/>
    </location>
</feature>
<dbReference type="EMBL" id="ML211056">
    <property type="protein sequence ID" value="TFK90067.1"/>
    <property type="molecule type" value="Genomic_DNA"/>
</dbReference>
<accession>A0A5C3PLX0</accession>